<comment type="caution">
    <text evidence="10">The sequence shown here is derived from an EMBL/GenBank/DDBJ whole genome shotgun (WGS) entry which is preliminary data.</text>
</comment>
<protein>
    <recommendedName>
        <fullName evidence="6">Phosphodiesterase</fullName>
        <ecNumber evidence="6">3.1.4.-</ecNumber>
    </recommendedName>
</protein>
<dbReference type="SUPFAM" id="SSF109604">
    <property type="entry name" value="HD-domain/PDEase-like"/>
    <property type="match status" value="1"/>
</dbReference>
<evidence type="ECO:0000313" key="10">
    <source>
        <dbReference type="EMBL" id="CAF1255918.1"/>
    </source>
</evidence>
<organism evidence="10 12">
    <name type="scientific">Didymodactylos carnosus</name>
    <dbReference type="NCBI Taxonomy" id="1234261"/>
    <lineage>
        <taxon>Eukaryota</taxon>
        <taxon>Metazoa</taxon>
        <taxon>Spiralia</taxon>
        <taxon>Gnathifera</taxon>
        <taxon>Rotifera</taxon>
        <taxon>Eurotatoria</taxon>
        <taxon>Bdelloidea</taxon>
        <taxon>Philodinida</taxon>
        <taxon>Philodinidae</taxon>
        <taxon>Didymodactylos</taxon>
    </lineage>
</organism>
<evidence type="ECO:0000256" key="6">
    <source>
        <dbReference type="RuleBase" id="RU363067"/>
    </source>
</evidence>
<feature type="binding site" evidence="5">
    <location>
        <position position="276"/>
    </location>
    <ligand>
        <name>Zn(2+)</name>
        <dbReference type="ChEBI" id="CHEBI:29105"/>
        <label>1</label>
    </ligand>
</feature>
<evidence type="ECO:0000256" key="3">
    <source>
        <dbReference type="ARBA" id="ARBA00022723"/>
    </source>
</evidence>
<dbReference type="FunFam" id="1.10.1300.10:FF:000003">
    <property type="entry name" value="Phosphodiesterase"/>
    <property type="match status" value="1"/>
</dbReference>
<keyword evidence="7" id="KW-0175">Coiled coil</keyword>
<keyword evidence="4 6" id="KW-0378">Hydrolase</keyword>
<dbReference type="SMART" id="SM00065">
    <property type="entry name" value="GAF"/>
    <property type="match status" value="1"/>
</dbReference>
<name>A0A8S2EU06_9BILA</name>
<keyword evidence="3 5" id="KW-0479">Metal-binding</keyword>
<evidence type="ECO:0000256" key="8">
    <source>
        <dbReference type="SAM" id="MobiDB-lite"/>
    </source>
</evidence>
<dbReference type="InterPro" id="IPR036971">
    <property type="entry name" value="PDEase_catalytic_dom_sf"/>
</dbReference>
<dbReference type="InterPro" id="IPR023088">
    <property type="entry name" value="PDEase"/>
</dbReference>
<dbReference type="InterPro" id="IPR002073">
    <property type="entry name" value="PDEase_catalytic_dom"/>
</dbReference>
<dbReference type="PRINTS" id="PR00387">
    <property type="entry name" value="PDIESTERASE1"/>
</dbReference>
<dbReference type="InterPro" id="IPR029016">
    <property type="entry name" value="GAF-like_dom_sf"/>
</dbReference>
<dbReference type="Gene3D" id="3.30.450.40">
    <property type="match status" value="1"/>
</dbReference>
<feature type="binding site" evidence="5">
    <location>
        <position position="387"/>
    </location>
    <ligand>
        <name>Zn(2+)</name>
        <dbReference type="ChEBI" id="CHEBI:29105"/>
        <label>1</label>
    </ligand>
</feature>
<comment type="similarity">
    <text evidence="1 6">Belongs to the cyclic nucleotide phosphodiesterase family.</text>
</comment>
<evidence type="ECO:0000256" key="1">
    <source>
        <dbReference type="ARBA" id="ARBA00007648"/>
    </source>
</evidence>
<evidence type="ECO:0000313" key="11">
    <source>
        <dbReference type="EMBL" id="CAF4062940.1"/>
    </source>
</evidence>
<gene>
    <name evidence="10" type="ORF">OVA965_LOCUS26493</name>
    <name evidence="11" type="ORF">TMI583_LOCUS27235</name>
</gene>
<dbReference type="Pfam" id="PF00233">
    <property type="entry name" value="PDEase_I"/>
    <property type="match status" value="1"/>
</dbReference>
<evidence type="ECO:0000256" key="2">
    <source>
        <dbReference type="ARBA" id="ARBA00022535"/>
    </source>
</evidence>
<comment type="cofactor">
    <cofactor evidence="6">
        <name>a divalent metal cation</name>
        <dbReference type="ChEBI" id="CHEBI:60240"/>
    </cofactor>
    <text evidence="6">Binds 2 divalent metal cations per subunit. Site 1 may preferentially bind zinc ions, while site 2 has a preference for magnesium and/or manganese ions.</text>
</comment>
<keyword evidence="2" id="KW-0140">cGMP</keyword>
<evidence type="ECO:0000256" key="5">
    <source>
        <dbReference type="PIRSR" id="PIRSR623088-3"/>
    </source>
</evidence>
<evidence type="ECO:0000313" key="12">
    <source>
        <dbReference type="Proteomes" id="UP000677228"/>
    </source>
</evidence>
<evidence type="ECO:0000256" key="4">
    <source>
        <dbReference type="ARBA" id="ARBA00022801"/>
    </source>
</evidence>
<reference evidence="10" key="1">
    <citation type="submission" date="2021-02" db="EMBL/GenBank/DDBJ databases">
        <authorList>
            <person name="Nowell W R."/>
        </authorList>
    </citation>
    <scope>NUCLEOTIDE SEQUENCE</scope>
</reference>
<dbReference type="CDD" id="cd00077">
    <property type="entry name" value="HDc"/>
    <property type="match status" value="1"/>
</dbReference>
<dbReference type="GO" id="GO:0004114">
    <property type="term" value="F:3',5'-cyclic-nucleotide phosphodiesterase activity"/>
    <property type="evidence" value="ECO:0007669"/>
    <property type="project" value="InterPro"/>
</dbReference>
<dbReference type="PROSITE" id="PS00126">
    <property type="entry name" value="PDEASE_I_1"/>
    <property type="match status" value="1"/>
</dbReference>
<feature type="compositionally biased region" description="Basic residues" evidence="8">
    <location>
        <begin position="695"/>
        <end position="704"/>
    </location>
</feature>
<proteinExistence type="inferred from homology"/>
<dbReference type="EMBL" id="CAJOBA010038564">
    <property type="protein sequence ID" value="CAF4062940.1"/>
    <property type="molecule type" value="Genomic_DNA"/>
</dbReference>
<feature type="non-terminal residue" evidence="10">
    <location>
        <position position="1"/>
    </location>
</feature>
<evidence type="ECO:0000256" key="7">
    <source>
        <dbReference type="SAM" id="Coils"/>
    </source>
</evidence>
<feature type="region of interest" description="Disordered" evidence="8">
    <location>
        <begin position="688"/>
        <end position="711"/>
    </location>
</feature>
<dbReference type="SUPFAM" id="SSF55781">
    <property type="entry name" value="GAF domain-like"/>
    <property type="match status" value="1"/>
</dbReference>
<dbReference type="InterPro" id="IPR003018">
    <property type="entry name" value="GAF"/>
</dbReference>
<sequence>LLVTLARNLFREQSDLEHLIRKITVESQGLLQCTRCCVYILESPASKPEEVRFSKGFDMIYEQEFKVTTNDFLDNSRYAKIAYHVATSMETVNLSDIGNDATFTNLLTAQGDDNFILKNILCIPIFDKDGKVIGVAQMMNKINGRVFTDEDVAIIEAFSIFCGLGINNTQMYENVMRLTCKQKVAFEVLSYHVTASDEDLSRITSVQLPDANQLRLYSWDFNDMILTDDETVLASVRMFAELDLMKKLQIPHDTGGMNVCMNDLERLGLLVACLSHDLDHRGTNNAFQAKVDAPLAKLYSTSTLEHHHFDQCIMIVNSEGNNIFQSLSADDYKTVIKYIESAILSTDLALYFRKRGDFQKLVENNEEHWTDPMKKELLRGMMMTACDVAAICKPWEIQQVVAKLVASEFFQQGDIERSQLHVEPIPMMDRAKKDELPKMQVGFIDSICLPLYKTLTDVDPSLSPLYDGCKKNRANWEKLAQEHEKLKRHKNVVIYLRDLEVIENLTKMLEQTNKPPIPPVNNLNETKRNETKLKNINETINQNSNSISYKIVNDTTTLAKTTNTAVVPTTTTTTATMASIENTEQHIKILPAIATPTNCLLLLKEVPMGDSSTTVDSTTQMANIHLIQVNKQHIDIIQTQINDLRHDVDDLRAHVQKIEQQKSASTVVLPPSTIPTIGAVASTIPESTSHQTSFNHHHHHHHSRSSVCVLF</sequence>
<dbReference type="Proteomes" id="UP000677228">
    <property type="component" value="Unassembled WGS sequence"/>
</dbReference>
<dbReference type="InterPro" id="IPR003607">
    <property type="entry name" value="HD/PDEase_dom"/>
</dbReference>
<dbReference type="Pfam" id="PF01590">
    <property type="entry name" value="GAF"/>
    <property type="match status" value="1"/>
</dbReference>
<dbReference type="GO" id="GO:0046872">
    <property type="term" value="F:metal ion binding"/>
    <property type="evidence" value="ECO:0007669"/>
    <property type="project" value="UniProtKB-KW"/>
</dbReference>
<dbReference type="InterPro" id="IPR023174">
    <property type="entry name" value="PDEase_CS"/>
</dbReference>
<dbReference type="GO" id="GO:0007165">
    <property type="term" value="P:signal transduction"/>
    <property type="evidence" value="ECO:0007669"/>
    <property type="project" value="InterPro"/>
</dbReference>
<feature type="domain" description="PDEase" evidence="9">
    <location>
        <begin position="254"/>
        <end position="483"/>
    </location>
</feature>
<dbReference type="EMBL" id="CAJNOK010017009">
    <property type="protein sequence ID" value="CAF1255918.1"/>
    <property type="molecule type" value="Genomic_DNA"/>
</dbReference>
<dbReference type="Proteomes" id="UP000682733">
    <property type="component" value="Unassembled WGS sequence"/>
</dbReference>
<feature type="binding site" evidence="5">
    <location>
        <position position="277"/>
    </location>
    <ligand>
        <name>Zn(2+)</name>
        <dbReference type="ChEBI" id="CHEBI:29105"/>
        <label>1</label>
    </ligand>
</feature>
<dbReference type="Gene3D" id="1.10.1300.10">
    <property type="entry name" value="3'5'-cyclic nucleotide phosphodiesterase, catalytic domain"/>
    <property type="match status" value="2"/>
</dbReference>
<dbReference type="AlphaFoldDB" id="A0A8S2EU06"/>
<feature type="coiled-coil region" evidence="7">
    <location>
        <begin position="634"/>
        <end position="661"/>
    </location>
</feature>
<dbReference type="PROSITE" id="PS51845">
    <property type="entry name" value="PDEASE_I_2"/>
    <property type="match status" value="1"/>
</dbReference>
<dbReference type="PANTHER" id="PTHR11347">
    <property type="entry name" value="CYCLIC NUCLEOTIDE PHOSPHODIESTERASE"/>
    <property type="match status" value="1"/>
</dbReference>
<evidence type="ECO:0000259" key="9">
    <source>
        <dbReference type="PROSITE" id="PS51845"/>
    </source>
</evidence>
<feature type="binding site" evidence="5">
    <location>
        <position position="277"/>
    </location>
    <ligand>
        <name>Zn(2+)</name>
        <dbReference type="ChEBI" id="CHEBI:29105"/>
        <label>2</label>
    </ligand>
</feature>
<dbReference type="EC" id="3.1.4.-" evidence="6"/>
<accession>A0A8S2EU06</accession>